<dbReference type="Pfam" id="PF00563">
    <property type="entry name" value="EAL"/>
    <property type="match status" value="1"/>
</dbReference>
<reference evidence="5" key="2">
    <citation type="submission" date="2010-08" db="EMBL/GenBank/DDBJ databases">
        <title>Complete sequence of Fibrobacter succinogenes subsp. succinogenes S85.</title>
        <authorList>
            <person name="Durkin A.S."/>
            <person name="Nelson K.E."/>
            <person name="Morrison M."/>
            <person name="Forsberg C.W."/>
            <person name="Wilson D.B."/>
            <person name="Russell J.B."/>
            <person name="Cann I.K.O."/>
            <person name="Mackie R.I."/>
            <person name="White B.A."/>
        </authorList>
    </citation>
    <scope>NUCLEOTIDE SEQUENCE [LARGE SCALE GENOMIC DNA]</scope>
    <source>
        <strain evidence="5">ATCC 19169 / S85</strain>
    </source>
</reference>
<dbReference type="InterPro" id="IPR029787">
    <property type="entry name" value="Nucleotide_cyclase"/>
</dbReference>
<dbReference type="SUPFAM" id="SSF55073">
    <property type="entry name" value="Nucleotide cyclase"/>
    <property type="match status" value="1"/>
</dbReference>
<dbReference type="Pfam" id="PF00990">
    <property type="entry name" value="GGDEF"/>
    <property type="match status" value="1"/>
</dbReference>
<dbReference type="Gene3D" id="3.30.70.270">
    <property type="match status" value="1"/>
</dbReference>
<dbReference type="CDD" id="cd01948">
    <property type="entry name" value="EAL"/>
    <property type="match status" value="1"/>
</dbReference>
<dbReference type="RefSeq" id="WP_012819967.1">
    <property type="nucleotide sequence ID" value="NC_013410.1"/>
</dbReference>
<dbReference type="PANTHER" id="PTHR33121:SF70">
    <property type="entry name" value="SIGNALING PROTEIN YKOW"/>
    <property type="match status" value="1"/>
</dbReference>
<dbReference type="eggNOG" id="COG2199">
    <property type="taxonomic scope" value="Bacteria"/>
</dbReference>
<accession>C9RJM4</accession>
<dbReference type="SMART" id="SM00267">
    <property type="entry name" value="GGDEF"/>
    <property type="match status" value="1"/>
</dbReference>
<dbReference type="InterPro" id="IPR000160">
    <property type="entry name" value="GGDEF_dom"/>
</dbReference>
<evidence type="ECO:0000313" key="4">
    <source>
        <dbReference type="EMBL" id="ADL26503.1"/>
    </source>
</evidence>
<dbReference type="InterPro" id="IPR043128">
    <property type="entry name" value="Rev_trsase/Diguanyl_cyclase"/>
</dbReference>
<reference evidence="4" key="3">
    <citation type="submission" date="2010-08" db="EMBL/GenBank/DDBJ databases">
        <authorList>
            <person name="Durkin A.S."/>
            <person name="Nelson K.E."/>
            <person name="Morrison M."/>
            <person name="Forsberg C.W."/>
            <person name="Wilson D.B."/>
            <person name="Russell J.B."/>
            <person name="Cann I.K.O."/>
            <person name="Mackie R.I."/>
            <person name="White B.A."/>
        </authorList>
    </citation>
    <scope>NUCLEOTIDE SEQUENCE</scope>
    <source>
        <strain evidence="4">S85</strain>
    </source>
</reference>
<proteinExistence type="predicted"/>
<evidence type="ECO:0000313" key="6">
    <source>
        <dbReference type="Proteomes" id="UP000001497"/>
    </source>
</evidence>
<dbReference type="SUPFAM" id="SSF141868">
    <property type="entry name" value="EAL domain-like"/>
    <property type="match status" value="1"/>
</dbReference>
<dbReference type="GO" id="GO:0071111">
    <property type="term" value="F:cyclic-guanylate-specific phosphodiesterase activity"/>
    <property type="evidence" value="ECO:0007669"/>
    <property type="project" value="InterPro"/>
</dbReference>
<dbReference type="KEGG" id="fsc:FSU_0525"/>
<evidence type="ECO:0000259" key="1">
    <source>
        <dbReference type="PROSITE" id="PS50883"/>
    </source>
</evidence>
<dbReference type="NCBIfam" id="TIGR00254">
    <property type="entry name" value="GGDEF"/>
    <property type="match status" value="1"/>
</dbReference>
<dbReference type="Proteomes" id="UP000000517">
    <property type="component" value="Chromosome"/>
</dbReference>
<dbReference type="EMBL" id="CP002158">
    <property type="protein sequence ID" value="ADL26503.1"/>
    <property type="molecule type" value="Genomic_DNA"/>
</dbReference>
<dbReference type="PATRIC" id="fig|59374.8.peg.507"/>
<feature type="domain" description="EAL" evidence="1">
    <location>
        <begin position="304"/>
        <end position="558"/>
    </location>
</feature>
<evidence type="ECO:0000259" key="2">
    <source>
        <dbReference type="PROSITE" id="PS50887"/>
    </source>
</evidence>
<evidence type="ECO:0000313" key="3">
    <source>
        <dbReference type="EMBL" id="ACX73737.1"/>
    </source>
</evidence>
<dbReference type="OrthoDB" id="9805474at2"/>
<organism evidence="4 5">
    <name type="scientific">Fibrobacter succinogenes (strain ATCC 19169 / S85)</name>
    <dbReference type="NCBI Taxonomy" id="59374"/>
    <lineage>
        <taxon>Bacteria</taxon>
        <taxon>Pseudomonadati</taxon>
        <taxon>Fibrobacterota</taxon>
        <taxon>Fibrobacteria</taxon>
        <taxon>Fibrobacterales</taxon>
        <taxon>Fibrobacteraceae</taxon>
        <taxon>Fibrobacter</taxon>
    </lineage>
</organism>
<keyword evidence="6" id="KW-1185">Reference proteome</keyword>
<dbReference type="STRING" id="59374.FSU_0525"/>
<dbReference type="Gene3D" id="3.20.20.450">
    <property type="entry name" value="EAL domain"/>
    <property type="match status" value="1"/>
</dbReference>
<dbReference type="AlphaFoldDB" id="C9RJM4"/>
<dbReference type="PROSITE" id="PS50883">
    <property type="entry name" value="EAL"/>
    <property type="match status" value="1"/>
</dbReference>
<dbReference type="PROSITE" id="PS50887">
    <property type="entry name" value="GGDEF"/>
    <property type="match status" value="1"/>
</dbReference>
<name>C9RJM4_FIBSS</name>
<dbReference type="InterPro" id="IPR050706">
    <property type="entry name" value="Cyclic-di-GMP_PDE-like"/>
</dbReference>
<gene>
    <name evidence="3" type="ordered locus">Fisuc_0123</name>
    <name evidence="4" type="ordered locus">FSU_0525</name>
</gene>
<feature type="domain" description="GGDEF" evidence="2">
    <location>
        <begin position="165"/>
        <end position="295"/>
    </location>
</feature>
<reference evidence="3 6" key="1">
    <citation type="submission" date="2009-10" db="EMBL/GenBank/DDBJ databases">
        <title>Complete sequence of Fibrobacter succinogenes subsp. succinogenes S85.</title>
        <authorList>
            <consortium name="US DOE Joint Genome Institute"/>
            <person name="Lucas S."/>
            <person name="Copeland A."/>
            <person name="Lapidus A."/>
            <person name="Glavina del Rio T."/>
            <person name="Tice H."/>
            <person name="Bruce D."/>
            <person name="Goodwin L."/>
            <person name="Pitluck S."/>
            <person name="Chertkov O."/>
            <person name="Detter J.C."/>
            <person name="Han C."/>
            <person name="Tapia R."/>
            <person name="Larimer F."/>
            <person name="Land M."/>
            <person name="Hauser L."/>
            <person name="Kyrpides N."/>
            <person name="Mikhailova N."/>
            <person name="Weimer P.J."/>
            <person name="Stevenson D.M."/>
            <person name="Boyum J."/>
            <person name="Brumm P.I."/>
            <person name="Mead D."/>
        </authorList>
    </citation>
    <scope>NUCLEOTIDE SEQUENCE [LARGE SCALE GENOMIC DNA]</scope>
    <source>
        <strain evidence="6">ATCC 19169 / S85</strain>
        <strain evidence="3">S85</strain>
    </source>
</reference>
<dbReference type="HOGENOM" id="CLU_000445_70_50_0"/>
<sequence length="564" mass="64302">MDYVIFSSVYKDFRDAILDNIPDMSAMSKRISAAIPPICNILNIGFIKLKLIAPSSIIAKEGLNDEKIIYEDTNGYESMPLIQTYRTGENGMATIEIRAKKSHKFSNPELQAVKLISDDMFIILGRSRLMSAIHYASQTDTMTGAPNTAKLVHHSIELKSKNKLHNFSGLFLNLKNYKYINQSKSPAIGDKGIALFTHTIMAMCHDDEMIARLGGDNFFVLVKKENRDQFVKNLSSIKVNVPTPQGQVIPLTIQSRIGVYDIQPQDTMNEIMHCSSVALNESRVHPGNDIVYFTRKMLEDVYHEKEISSIFREALRRKEFIVYYQPKVSVKEQKLCGCEALVRWNRNGQVIPPSEFLPILEKEASICLLDFYVFRKVCEDIRNWLDTGIEPVRVSSNFSRHHLSNPHLTEDILDIMKEFNIDSKFIEIELTESSNFEDKIAMQKFVNGLRQHGISVSIDDFGTGYSTFAAIKDLNVNVIKLDKSLLDHIGDEKYHDEVVIKNMVNMINELNLEVVAEGVENSKQLDFLQNAKCSIIQGFLFDKPLTKEEFEKRLSKEVTYTNIS</sequence>
<dbReference type="EMBL" id="CP001792">
    <property type="protein sequence ID" value="ACX73737.1"/>
    <property type="molecule type" value="Genomic_DNA"/>
</dbReference>
<dbReference type="PANTHER" id="PTHR33121">
    <property type="entry name" value="CYCLIC DI-GMP PHOSPHODIESTERASE PDEF"/>
    <property type="match status" value="1"/>
</dbReference>
<dbReference type="Proteomes" id="UP000001497">
    <property type="component" value="Chromosome"/>
</dbReference>
<evidence type="ECO:0000313" key="5">
    <source>
        <dbReference type="Proteomes" id="UP000000517"/>
    </source>
</evidence>
<dbReference type="eggNOG" id="COG2200">
    <property type="taxonomic scope" value="Bacteria"/>
</dbReference>
<dbReference type="SMART" id="SM00052">
    <property type="entry name" value="EAL"/>
    <property type="match status" value="1"/>
</dbReference>
<dbReference type="KEGG" id="fsu:Fisuc_0123"/>
<protein>
    <submittedName>
        <fullName evidence="3">Diguanylate cyclase/phosphodiesterase</fullName>
    </submittedName>
    <submittedName>
        <fullName evidence="4">EAL/GGDEF domain protein</fullName>
    </submittedName>
</protein>
<dbReference type="InterPro" id="IPR035919">
    <property type="entry name" value="EAL_sf"/>
</dbReference>
<dbReference type="InterPro" id="IPR001633">
    <property type="entry name" value="EAL_dom"/>
</dbReference>